<dbReference type="Proteomes" id="UP001054945">
    <property type="component" value="Unassembled WGS sequence"/>
</dbReference>
<sequence length="125" mass="14525">MVGRDERELFFATPPPLKKIGCSSLRIWPNISGQDMTRPEDVVEQGLWFRTFSPRRRSFGSFRTKDLLIIWRQLLRSGNPSRKCCQPVMRKSSINQPFLLSWSFPSVHTKLHTILYFPYGPSVAP</sequence>
<dbReference type="EMBL" id="BPLR01005012">
    <property type="protein sequence ID" value="GIX99182.1"/>
    <property type="molecule type" value="Genomic_DNA"/>
</dbReference>
<evidence type="ECO:0000313" key="1">
    <source>
        <dbReference type="EMBL" id="GIX99182.1"/>
    </source>
</evidence>
<organism evidence="1 2">
    <name type="scientific">Caerostris extrusa</name>
    <name type="common">Bark spider</name>
    <name type="synonym">Caerostris bankana</name>
    <dbReference type="NCBI Taxonomy" id="172846"/>
    <lineage>
        <taxon>Eukaryota</taxon>
        <taxon>Metazoa</taxon>
        <taxon>Ecdysozoa</taxon>
        <taxon>Arthropoda</taxon>
        <taxon>Chelicerata</taxon>
        <taxon>Arachnida</taxon>
        <taxon>Araneae</taxon>
        <taxon>Araneomorphae</taxon>
        <taxon>Entelegynae</taxon>
        <taxon>Araneoidea</taxon>
        <taxon>Araneidae</taxon>
        <taxon>Caerostris</taxon>
    </lineage>
</organism>
<accession>A0AAV4PNN9</accession>
<gene>
    <name evidence="1" type="ORF">CEXT_542661</name>
</gene>
<proteinExistence type="predicted"/>
<reference evidence="1 2" key="1">
    <citation type="submission" date="2021-06" db="EMBL/GenBank/DDBJ databases">
        <title>Caerostris extrusa draft genome.</title>
        <authorList>
            <person name="Kono N."/>
            <person name="Arakawa K."/>
        </authorList>
    </citation>
    <scope>NUCLEOTIDE SEQUENCE [LARGE SCALE GENOMIC DNA]</scope>
</reference>
<name>A0AAV4PNN9_CAEEX</name>
<keyword evidence="2" id="KW-1185">Reference proteome</keyword>
<evidence type="ECO:0000313" key="2">
    <source>
        <dbReference type="Proteomes" id="UP001054945"/>
    </source>
</evidence>
<comment type="caution">
    <text evidence="1">The sequence shown here is derived from an EMBL/GenBank/DDBJ whole genome shotgun (WGS) entry which is preliminary data.</text>
</comment>
<dbReference type="AlphaFoldDB" id="A0AAV4PNN9"/>
<protein>
    <submittedName>
        <fullName evidence="1">Uncharacterized protein</fullName>
    </submittedName>
</protein>